<reference evidence="2 3" key="1">
    <citation type="submission" date="2018-01" db="EMBL/GenBank/DDBJ databases">
        <title>Genome sequence of the PGP bacterium Paenibacillus illinoisensis E3.</title>
        <authorList>
            <person name="Rolli E."/>
            <person name="Marasco R."/>
            <person name="Bessem C."/>
            <person name="Michoud G."/>
            <person name="Gaiarsa S."/>
            <person name="Borin S."/>
            <person name="Daffonchio D."/>
        </authorList>
    </citation>
    <scope>NUCLEOTIDE SEQUENCE [LARGE SCALE GENOMIC DNA]</scope>
    <source>
        <strain evidence="2 3">E3</strain>
    </source>
</reference>
<comment type="caution">
    <text evidence="2">The sequence shown here is derived from an EMBL/GenBank/DDBJ whole genome shotgun (WGS) entry which is preliminary data.</text>
</comment>
<evidence type="ECO:0000313" key="2">
    <source>
        <dbReference type="EMBL" id="PYY27909.1"/>
    </source>
</evidence>
<dbReference type="Proteomes" id="UP000247459">
    <property type="component" value="Unassembled WGS sequence"/>
</dbReference>
<feature type="chain" id="PRO_5015945450" evidence="1">
    <location>
        <begin position="28"/>
        <end position="155"/>
    </location>
</feature>
<evidence type="ECO:0000313" key="3">
    <source>
        <dbReference type="Proteomes" id="UP000247459"/>
    </source>
</evidence>
<dbReference type="EMBL" id="PRLG01000021">
    <property type="protein sequence ID" value="PYY27909.1"/>
    <property type="molecule type" value="Genomic_DNA"/>
</dbReference>
<protein>
    <submittedName>
        <fullName evidence="2">Uncharacterized protein</fullName>
    </submittedName>
</protein>
<name>A0A2W0CBA5_9BACL</name>
<keyword evidence="1" id="KW-0732">Signal</keyword>
<proteinExistence type="predicted"/>
<accession>A0A2W0CBA5</accession>
<evidence type="ECO:0000256" key="1">
    <source>
        <dbReference type="SAM" id="SignalP"/>
    </source>
</evidence>
<sequence length="155" mass="16701">MNKAIKRIFATSISVASIFSVASSAFAKEVSLTPPMLIKQPGNETGAPFASDKPWSINFDGSRTSDSKMLVMSDDIPWLKLQMKNSGTTKMIVTITQHSPQGKVWGILTIAPGESDNLWGNMPFAGTFYVNFTSTGTLKGASSTRIASTYEELGL</sequence>
<dbReference type="RefSeq" id="WP_110821543.1">
    <property type="nucleotide sequence ID" value="NZ_PRLG01000021.1"/>
</dbReference>
<organism evidence="2 3">
    <name type="scientific">Paenibacillus illinoisensis</name>
    <dbReference type="NCBI Taxonomy" id="59845"/>
    <lineage>
        <taxon>Bacteria</taxon>
        <taxon>Bacillati</taxon>
        <taxon>Bacillota</taxon>
        <taxon>Bacilli</taxon>
        <taxon>Bacillales</taxon>
        <taxon>Paenibacillaceae</taxon>
        <taxon>Paenibacillus</taxon>
    </lineage>
</organism>
<gene>
    <name evidence="2" type="ORF">PIL02S_04582</name>
</gene>
<feature type="signal peptide" evidence="1">
    <location>
        <begin position="1"/>
        <end position="27"/>
    </location>
</feature>
<dbReference type="AlphaFoldDB" id="A0A2W0CBA5"/>